<evidence type="ECO:0000256" key="3">
    <source>
        <dbReference type="ARBA" id="ARBA00022989"/>
    </source>
</evidence>
<dbReference type="PANTHER" id="PTHR12911">
    <property type="entry name" value="SAD1/UNC-84-LIKE PROTEIN-RELATED"/>
    <property type="match status" value="1"/>
</dbReference>
<reference evidence="8 9" key="1">
    <citation type="submission" date="2016-03" db="EMBL/GenBank/DDBJ databases">
        <title>Whole genome sequencing of Grifola frondosa 9006-11.</title>
        <authorList>
            <person name="Min B."/>
            <person name="Park H."/>
            <person name="Kim J.-G."/>
            <person name="Cho H."/>
            <person name="Oh Y.-L."/>
            <person name="Kong W.-S."/>
            <person name="Choi I.-G."/>
        </authorList>
    </citation>
    <scope>NUCLEOTIDE SEQUENCE [LARGE SCALE GENOMIC DNA]</scope>
    <source>
        <strain evidence="8 9">9006-11</strain>
    </source>
</reference>
<dbReference type="InterPro" id="IPR012919">
    <property type="entry name" value="SUN_dom"/>
</dbReference>
<feature type="compositionally biased region" description="Polar residues" evidence="5">
    <location>
        <begin position="217"/>
        <end position="232"/>
    </location>
</feature>
<dbReference type="GO" id="GO:0043495">
    <property type="term" value="F:protein-membrane adaptor activity"/>
    <property type="evidence" value="ECO:0007669"/>
    <property type="project" value="TreeGrafter"/>
</dbReference>
<keyword evidence="2 6" id="KW-0812">Transmembrane</keyword>
<dbReference type="Gene3D" id="2.60.120.260">
    <property type="entry name" value="Galactose-binding domain-like"/>
    <property type="match status" value="1"/>
</dbReference>
<feature type="transmembrane region" description="Helical" evidence="6">
    <location>
        <begin position="481"/>
        <end position="498"/>
    </location>
</feature>
<comment type="subcellular location">
    <subcellularLocation>
        <location evidence="1">Membrane</location>
    </subcellularLocation>
</comment>
<proteinExistence type="predicted"/>
<comment type="caution">
    <text evidence="8">The sequence shown here is derived from an EMBL/GenBank/DDBJ whole genome shotgun (WGS) entry which is preliminary data.</text>
</comment>
<dbReference type="OMA" id="PEKWSVK"/>
<dbReference type="EMBL" id="LUGG01000009">
    <property type="protein sequence ID" value="OBZ72643.1"/>
    <property type="molecule type" value="Genomic_DNA"/>
</dbReference>
<feature type="region of interest" description="Disordered" evidence="5">
    <location>
        <begin position="101"/>
        <end position="184"/>
    </location>
</feature>
<gene>
    <name evidence="8" type="primary">sad1</name>
    <name evidence="8" type="ORF">A0H81_07911</name>
</gene>
<evidence type="ECO:0000256" key="5">
    <source>
        <dbReference type="SAM" id="MobiDB-lite"/>
    </source>
</evidence>
<feature type="compositionally biased region" description="Acidic residues" evidence="5">
    <location>
        <begin position="275"/>
        <end position="284"/>
    </location>
</feature>
<feature type="compositionally biased region" description="Acidic residues" evidence="5">
    <location>
        <begin position="316"/>
        <end position="333"/>
    </location>
</feature>
<accession>A0A1C7M6P7</accession>
<feature type="domain" description="SUN" evidence="7">
    <location>
        <begin position="715"/>
        <end position="928"/>
    </location>
</feature>
<dbReference type="AlphaFoldDB" id="A0A1C7M6P7"/>
<dbReference type="GO" id="GO:0034993">
    <property type="term" value="C:meiotic nuclear membrane microtubule tethering complex"/>
    <property type="evidence" value="ECO:0007669"/>
    <property type="project" value="TreeGrafter"/>
</dbReference>
<keyword evidence="9" id="KW-1185">Reference proteome</keyword>
<dbReference type="PROSITE" id="PS51469">
    <property type="entry name" value="SUN"/>
    <property type="match status" value="1"/>
</dbReference>
<organism evidence="8 9">
    <name type="scientific">Grifola frondosa</name>
    <name type="common">Maitake</name>
    <name type="synonym">Polyporus frondosus</name>
    <dbReference type="NCBI Taxonomy" id="5627"/>
    <lineage>
        <taxon>Eukaryota</taxon>
        <taxon>Fungi</taxon>
        <taxon>Dikarya</taxon>
        <taxon>Basidiomycota</taxon>
        <taxon>Agaricomycotina</taxon>
        <taxon>Agaricomycetes</taxon>
        <taxon>Polyporales</taxon>
        <taxon>Grifolaceae</taxon>
        <taxon>Grifola</taxon>
    </lineage>
</organism>
<dbReference type="STRING" id="5627.A0A1C7M6P7"/>
<feature type="transmembrane region" description="Helical" evidence="6">
    <location>
        <begin position="439"/>
        <end position="460"/>
    </location>
</feature>
<dbReference type="OrthoDB" id="342281at2759"/>
<evidence type="ECO:0000259" key="7">
    <source>
        <dbReference type="PROSITE" id="PS51469"/>
    </source>
</evidence>
<evidence type="ECO:0000256" key="1">
    <source>
        <dbReference type="ARBA" id="ARBA00004370"/>
    </source>
</evidence>
<dbReference type="Pfam" id="PF07738">
    <property type="entry name" value="Sad1_UNC"/>
    <property type="match status" value="2"/>
</dbReference>
<protein>
    <submittedName>
        <fullName evidence="8">Spindle pole body-associated protein sad1</fullName>
    </submittedName>
</protein>
<evidence type="ECO:0000313" key="8">
    <source>
        <dbReference type="EMBL" id="OBZ72643.1"/>
    </source>
</evidence>
<dbReference type="PANTHER" id="PTHR12911:SF8">
    <property type="entry name" value="KLAROID PROTEIN-RELATED"/>
    <property type="match status" value="1"/>
</dbReference>
<feature type="compositionally biased region" description="Low complexity" evidence="5">
    <location>
        <begin position="342"/>
        <end position="359"/>
    </location>
</feature>
<sequence>MSAQSVLRTVYLIVFSDIHAQYPNTPNPDRHPFANAAHDDNPDEPALVRFARLKREQADQSRSSAATASSHIRALPHPEKWSVKDTSVNIAGAFNQAATSADDIMPPANPNEAWASGARKPAPHRSTVRREGDTVTTASRRLAQPPRRLGASRVVRPISKTHSVQHVPDSEGEEVEEVHNTSRGKSPFEQVIEATKRMVPTAFFMKERSQEPENESLPLNGNSGLRDQSSYDYSAEERDFEASSGQIPPSRRTIPNRKRNRLSSDSKAYRPSMSDLEESDEDFAEDRKRTKRKKGKKNGALDMKRRRRKRENQNGMEEDEDDDSSDSQEEVDEEPSHHNTTPQQRSASQARASAPPHSRVSAPLASRTSVPRASVPPHHDSSNVDSFLDVEQALGSTAEEEEEPPLPDGSHEDIPRPSFSVGASLGRGVHWLFRLSGHFFQMIFGFCAWVVMVCGRMVAASFNLFIGRPVRAISSAHTAQAGKYIVVGLTIYAAWYALQRGWFEASFPLRTSRPTFQPPSIPAADISELATRLQSLENALSSLSLDSERSRMYMEGDARSHAELVGRLGQLESRVQKESIRALDTESRFRVLSSEGLQAVKKEVELLSAQVQAQREQDSRTRPTTGNDEEARAKLRGVKEAMELQKNSAKAGVLPGNAAAWWNKLVSGNGASPVTIKSTDGQDVTSLISHLVEAAVSRTSKDTLARPDFALHSAGARVIASLTSETMEITPMGLKNQILGYLTGGNGFAVGRPPVTALHHEIHTGHCWPFPGTQGQLGVALSAPVYISDVTIDHVAKEVAIDMRSAPRQMELWGLLEGKENIEKVKEWRAQRDEWRKVRREEAERSGQPYVEETEEYPKTLPKTPEYIRIANFTYNIHAPENIQTFPVRQEIHDLGVDFGVVVLLVKSNWGRDELTCLYRLRVHGEQMGEVPLPYPEEAAA</sequence>
<dbReference type="Proteomes" id="UP000092993">
    <property type="component" value="Unassembled WGS sequence"/>
</dbReference>
<evidence type="ECO:0000256" key="2">
    <source>
        <dbReference type="ARBA" id="ARBA00022692"/>
    </source>
</evidence>
<evidence type="ECO:0000256" key="6">
    <source>
        <dbReference type="SAM" id="Phobius"/>
    </source>
</evidence>
<evidence type="ECO:0000313" key="9">
    <source>
        <dbReference type="Proteomes" id="UP000092993"/>
    </source>
</evidence>
<name>A0A1C7M6P7_GRIFR</name>
<feature type="region of interest" description="Disordered" evidence="5">
    <location>
        <begin position="207"/>
        <end position="418"/>
    </location>
</feature>
<evidence type="ECO:0000256" key="4">
    <source>
        <dbReference type="ARBA" id="ARBA00023136"/>
    </source>
</evidence>
<keyword evidence="4 6" id="KW-0472">Membrane</keyword>
<dbReference type="InterPro" id="IPR045119">
    <property type="entry name" value="SUN1-5"/>
</dbReference>
<keyword evidence="3 6" id="KW-1133">Transmembrane helix</keyword>